<keyword evidence="1" id="KW-0472">Membrane</keyword>
<keyword evidence="1" id="KW-1133">Transmembrane helix</keyword>
<keyword evidence="1" id="KW-0812">Transmembrane</keyword>
<dbReference type="InterPro" id="IPR022028">
    <property type="entry name" value="DUF3604"/>
</dbReference>
<feature type="transmembrane region" description="Helical" evidence="1">
    <location>
        <begin position="20"/>
        <end position="40"/>
    </location>
</feature>
<dbReference type="AlphaFoldDB" id="A0A1F2WHG2"/>
<sequence length="727" mass="81628">MKKRFCWYVGKLSRSFWRILSRAAATVAAAIAFGVLDYLYDPEFFRNGTKPSPSNLVAPGEAEIQPSRIIAGSGHKTVILRFRCGPGGISEGGGIKVVPCRLVDFADKGKRAVWMFASGWGLLQNRHPRLRNYFSCRVETAGSALLEVNTIGLFPWRMALRFAGRELLRRLGIQIDPIDVLYFYLERRKIYIRIKRDRLQEGDEIILTMGDTRGGGKGWSSPKHPIAVDISVEVDERAMGRYRRLERTPVLETVGGEAVSFQAMLSSEVDGEGRLVVQALDVKGQVDANYTGEVAFSTTPGLVINGRSSFTQADSGVIRLPYEVGSSGIHKVEASAGAIKAASNPIIAGEELKLFWGDLHIHSALCDGTYDPRTFYRDARDRLGMDFAAITSHDTMERIEPSGREGEWELLKDLWEDFNEPGRFAVLLGYEWSDHKRGHRGIYFAPDEPDARVYSSLSKDSDTPEKLDRLLAEHECMIIPHHTAWRRIFLLPNNWLKFLKMKLPPSYEWLPEENERQRLAEVYSMHGSSEAYSGKFPVTHGDPGRFFPSWLRKDRSKPGYGNYIQEALAAGLRLGIIAGSDRHDYAGDERSFPMDIYSCGLTAVWADELSAESLWRSLWNRRCYGTTGARIVIEFTADGLPMGTEYFCDCPPRLQGRIIGTAAIFRAELLKHDGSGYTIAWSGGGRGKVEESFDFEDDGGQAGTFYYLRVEQEDGHCAWSSPIFLMR</sequence>
<comment type="caution">
    <text evidence="2">The sequence shown here is derived from an EMBL/GenBank/DDBJ whole genome shotgun (WGS) entry which is preliminary data.</text>
</comment>
<evidence type="ECO:0000313" key="3">
    <source>
        <dbReference type="Proteomes" id="UP000177876"/>
    </source>
</evidence>
<gene>
    <name evidence="2" type="ORF">A2Y75_03605</name>
</gene>
<evidence type="ECO:0000256" key="1">
    <source>
        <dbReference type="SAM" id="Phobius"/>
    </source>
</evidence>
<proteinExistence type="predicted"/>
<evidence type="ECO:0000313" key="2">
    <source>
        <dbReference type="EMBL" id="OFW56299.1"/>
    </source>
</evidence>
<organism evidence="2 3">
    <name type="scientific">Candidatus Solincola sediminis</name>
    <dbReference type="NCBI Taxonomy" id="1797199"/>
    <lineage>
        <taxon>Bacteria</taxon>
        <taxon>Bacillati</taxon>
        <taxon>Actinomycetota</taxon>
        <taxon>Candidatus Geothermincolia</taxon>
        <taxon>Candidatus Geothermincolales</taxon>
        <taxon>Candidatus Geothermincolaceae</taxon>
        <taxon>Candidatus Solincola</taxon>
    </lineage>
</organism>
<dbReference type="InterPro" id="IPR016195">
    <property type="entry name" value="Pol/histidinol_Pase-like"/>
</dbReference>
<protein>
    <recommendedName>
        <fullName evidence="4">DUF3604 domain-containing protein</fullName>
    </recommendedName>
</protein>
<evidence type="ECO:0008006" key="4">
    <source>
        <dbReference type="Google" id="ProtNLM"/>
    </source>
</evidence>
<dbReference type="Gene3D" id="3.20.20.140">
    <property type="entry name" value="Metal-dependent hydrolases"/>
    <property type="match status" value="1"/>
</dbReference>
<dbReference type="EMBL" id="MELK01000047">
    <property type="protein sequence ID" value="OFW56299.1"/>
    <property type="molecule type" value="Genomic_DNA"/>
</dbReference>
<name>A0A1F2WHG2_9ACTN</name>
<dbReference type="SUPFAM" id="SSF89550">
    <property type="entry name" value="PHP domain-like"/>
    <property type="match status" value="1"/>
</dbReference>
<dbReference type="Pfam" id="PF12228">
    <property type="entry name" value="DUF3604"/>
    <property type="match status" value="2"/>
</dbReference>
<dbReference type="Proteomes" id="UP000177876">
    <property type="component" value="Unassembled WGS sequence"/>
</dbReference>
<reference evidence="2 3" key="1">
    <citation type="journal article" date="2016" name="Nat. Commun.">
        <title>Thousands of microbial genomes shed light on interconnected biogeochemical processes in an aquifer system.</title>
        <authorList>
            <person name="Anantharaman K."/>
            <person name="Brown C.T."/>
            <person name="Hug L.A."/>
            <person name="Sharon I."/>
            <person name="Castelle C.J."/>
            <person name="Probst A.J."/>
            <person name="Thomas B.C."/>
            <person name="Singh A."/>
            <person name="Wilkins M.J."/>
            <person name="Karaoz U."/>
            <person name="Brodie E.L."/>
            <person name="Williams K.H."/>
            <person name="Hubbard S.S."/>
            <person name="Banfield J.F."/>
        </authorList>
    </citation>
    <scope>NUCLEOTIDE SEQUENCE [LARGE SCALE GENOMIC DNA]</scope>
</reference>
<accession>A0A1F2WHG2</accession>